<accession>A0ACC5SZW8</accession>
<evidence type="ECO:0000313" key="1">
    <source>
        <dbReference type="EMBL" id="MBP1874423.1"/>
    </source>
</evidence>
<keyword evidence="2" id="KW-1185">Reference proteome</keyword>
<comment type="caution">
    <text evidence="1">The sequence shown here is derived from an EMBL/GenBank/DDBJ whole genome shotgun (WGS) entry which is preliminary data.</text>
</comment>
<evidence type="ECO:0000313" key="2">
    <source>
        <dbReference type="Proteomes" id="UP000823773"/>
    </source>
</evidence>
<protein>
    <submittedName>
        <fullName evidence="1">SOS response-associated peptidase YedK</fullName>
    </submittedName>
</protein>
<dbReference type="EMBL" id="JAGGJR010000007">
    <property type="protein sequence ID" value="MBP1874423.1"/>
    <property type="molecule type" value="Genomic_DNA"/>
</dbReference>
<gene>
    <name evidence="1" type="ORF">J2Z19_004149</name>
</gene>
<reference evidence="1" key="1">
    <citation type="submission" date="2021-03" db="EMBL/GenBank/DDBJ databases">
        <title>Genomic Encyclopedia of Type Strains, Phase IV (KMG-IV): sequencing the most valuable type-strain genomes for metagenomic binning, comparative biology and taxonomic classification.</title>
        <authorList>
            <person name="Goeker M."/>
        </authorList>
    </citation>
    <scope>NUCLEOTIDE SEQUENCE</scope>
    <source>
        <strain evidence="1">DSM 18131</strain>
    </source>
</reference>
<organism evidence="1 2">
    <name type="scientific">Ensifer adhaerens</name>
    <name type="common">Sinorhizobium morelense</name>
    <dbReference type="NCBI Taxonomy" id="106592"/>
    <lineage>
        <taxon>Bacteria</taxon>
        <taxon>Pseudomonadati</taxon>
        <taxon>Pseudomonadota</taxon>
        <taxon>Alphaproteobacteria</taxon>
        <taxon>Hyphomicrobiales</taxon>
        <taxon>Rhizobiaceae</taxon>
        <taxon>Sinorhizobium/Ensifer group</taxon>
        <taxon>Ensifer</taxon>
    </lineage>
</organism>
<dbReference type="Proteomes" id="UP000823773">
    <property type="component" value="Unassembled WGS sequence"/>
</dbReference>
<sequence>MMESISIGIVDPSYVKCHIHVMCGRFALTATPEELIELFGLLKSDDFPARFNIAPTQPIIVVVAADGGGPGSNLPERRALLVRWGFTPGWVKDPRDFPLLINARAETAIEKASFRAAMRHRRVLVPASGFYEWHRPAKGSGEASQAYWIRPRKGGIVAFAGLMETWSSPDGSEVDTGAVLTTSANPAIAPIHDRMPVVIQPEDFARWLDCKTQEPRDVLDLMVPAPEDYFEAIPVSDKVNKVANAGPDIQEAVVPQVVPKVPAKNDKNGDKPDDGQMSLF</sequence>
<name>A0ACC5SZW8_ENSAD</name>
<proteinExistence type="predicted"/>